<gene>
    <name evidence="1" type="ORF">SAMN05421790_101208</name>
</gene>
<dbReference type="AlphaFoldDB" id="A0A1N7IPT0"/>
<dbReference type="RefSeq" id="WP_009708531.1">
    <property type="nucleotide sequence ID" value="NZ_CP048103.1"/>
</dbReference>
<dbReference type="EMBL" id="FTOD01000001">
    <property type="protein sequence ID" value="SIS39104.1"/>
    <property type="molecule type" value="Genomic_DNA"/>
</dbReference>
<dbReference type="InterPro" id="IPR014197">
    <property type="entry name" value="Sporulation_prot_YunB"/>
</dbReference>
<accession>A0A1N7IPT0</accession>
<proteinExistence type="predicted"/>
<evidence type="ECO:0000313" key="1">
    <source>
        <dbReference type="EMBL" id="SIS39104.1"/>
    </source>
</evidence>
<protein>
    <submittedName>
        <fullName evidence="1">Sporulation protein YunB</fullName>
    </submittedName>
</protein>
<sequence>MFTKYRRLRGPRKKRHWILPAALIILFGAVYVLNQQAESTLIKLAKARVKNISQEAVTKGVDETRKALGPDLEKLMVLKKAEGGALEYVDVSPEISAKVYTVASQKIEGELKKLGRKDYGIPLGAIFQSSLFSDVGPEIPLKIWPKGATKVELVPKMEAKGINTVQVTLYLKVTNEMDIVIPANHDGEMKIDYKYPFDSIILPGEVPDNYFYYNNQSKGKGVEGPLPVVPVPGK</sequence>
<evidence type="ECO:0000313" key="2">
    <source>
        <dbReference type="Proteomes" id="UP000186795"/>
    </source>
</evidence>
<organism evidence="1 2">
    <name type="scientific">Kroppenstedtia eburnea</name>
    <dbReference type="NCBI Taxonomy" id="714067"/>
    <lineage>
        <taxon>Bacteria</taxon>
        <taxon>Bacillati</taxon>
        <taxon>Bacillota</taxon>
        <taxon>Bacilli</taxon>
        <taxon>Bacillales</taxon>
        <taxon>Thermoactinomycetaceae</taxon>
        <taxon>Kroppenstedtia</taxon>
    </lineage>
</organism>
<reference evidence="2" key="1">
    <citation type="submission" date="2017-01" db="EMBL/GenBank/DDBJ databases">
        <authorList>
            <person name="Varghese N."/>
            <person name="Submissions S."/>
        </authorList>
    </citation>
    <scope>NUCLEOTIDE SEQUENCE [LARGE SCALE GENOMIC DNA]</scope>
    <source>
        <strain evidence="2">DSM 45196</strain>
    </source>
</reference>
<name>A0A1N7IPT0_9BACL</name>
<dbReference type="OrthoDB" id="1649278at2"/>
<keyword evidence="2" id="KW-1185">Reference proteome</keyword>
<dbReference type="NCBIfam" id="TIGR02832">
    <property type="entry name" value="spo_yunB"/>
    <property type="match status" value="1"/>
</dbReference>
<dbReference type="Pfam" id="PF09560">
    <property type="entry name" value="Spore_YunB"/>
    <property type="match status" value="1"/>
</dbReference>
<dbReference type="Proteomes" id="UP000186795">
    <property type="component" value="Unassembled WGS sequence"/>
</dbReference>